<dbReference type="EMBL" id="AQHF01000034">
    <property type="protein sequence ID" value="MBE0349084.1"/>
    <property type="molecule type" value="Genomic_DNA"/>
</dbReference>
<evidence type="ECO:0000256" key="1">
    <source>
        <dbReference type="SAM" id="Coils"/>
    </source>
</evidence>
<dbReference type="Proteomes" id="UP000660708">
    <property type="component" value="Unassembled WGS sequence"/>
</dbReference>
<accession>A0A8I0T898</accession>
<gene>
    <name evidence="2" type="ORF">PPEP_b0995</name>
</gene>
<dbReference type="RefSeq" id="WP_147390392.1">
    <property type="nucleotide sequence ID" value="NZ_AQHF01000034.1"/>
</dbReference>
<comment type="caution">
    <text evidence="2">The sequence shown here is derived from an EMBL/GenBank/DDBJ whole genome shotgun (WGS) entry which is preliminary data.</text>
</comment>
<keyword evidence="1" id="KW-0175">Coiled coil</keyword>
<protein>
    <submittedName>
        <fullName evidence="2">Uncharacterized protein</fullName>
    </submittedName>
</protein>
<feature type="coiled-coil region" evidence="1">
    <location>
        <begin position="41"/>
        <end position="75"/>
    </location>
</feature>
<reference evidence="2 3" key="1">
    <citation type="submission" date="2015-06" db="EMBL/GenBank/DDBJ databases">
        <title>Genome sequence of Pseudoalteromonas peptidolytica.</title>
        <authorList>
            <person name="Xie B.-B."/>
            <person name="Rong J.-C."/>
            <person name="Qin Q.-L."/>
            <person name="Zhang Y.-Z."/>
        </authorList>
    </citation>
    <scope>NUCLEOTIDE SEQUENCE [LARGE SCALE GENOMIC DNA]</scope>
    <source>
        <strain evidence="2 3">F12-50-A1</strain>
    </source>
</reference>
<evidence type="ECO:0000313" key="3">
    <source>
        <dbReference type="Proteomes" id="UP000660708"/>
    </source>
</evidence>
<dbReference type="AlphaFoldDB" id="A0A8I0T898"/>
<proteinExistence type="predicted"/>
<name>A0A8I0T898_9GAMM</name>
<evidence type="ECO:0000313" key="2">
    <source>
        <dbReference type="EMBL" id="MBE0349084.1"/>
    </source>
</evidence>
<organism evidence="2 3">
    <name type="scientific">Pseudoalteromonas peptidolytica F12-50-A1</name>
    <dbReference type="NCBI Taxonomy" id="1315280"/>
    <lineage>
        <taxon>Bacteria</taxon>
        <taxon>Pseudomonadati</taxon>
        <taxon>Pseudomonadota</taxon>
        <taxon>Gammaproteobacteria</taxon>
        <taxon>Alteromonadales</taxon>
        <taxon>Pseudoalteromonadaceae</taxon>
        <taxon>Pseudoalteromonas</taxon>
    </lineage>
</organism>
<sequence>MKEKVLFFICGLVVGYVALSMSGTQFGHNPAETATHSEMNNDSTNSQLDQLLNENANLKAQINTLKSQVHTLLKSDALDVGISSSTATVQHINDKEEASAANPFDNSQQQNQTNQKDIFNAIANHSVLPVSRNLSHQLALDESVSTQLEQLLQEKAQKDYLAWQGASEGEQLPKAQVNAQLTENAHEYTEALQELLSEEQLNKYIEFEHQQAKIAMEQRQRTLQQTLGSVELDDFQKQEVTRLSKELYSLGEIGVGNVGSPYGTNYISINYEKLNELKDLFTEEQRAKLGM</sequence>
<keyword evidence="3" id="KW-1185">Reference proteome</keyword>